<keyword evidence="3" id="KW-1185">Reference proteome</keyword>
<sequence length="169" mass="18230">MRTAVRLGLAAAIVAALAGCTSGHQDSPVRAAGTPDLLAGCGPLTDRVIADQVHVPQVRPQTRPTVCTWTADLPSEDTVDLTYAWLRDDTLARDLQVANRFGYRTEKLVLMKFGGMYWRDPRDPGSCAVTTADSGTITWWVQNRSRAAEPDPCAAAMSLMRATLSVDGI</sequence>
<proteinExistence type="predicted"/>
<name>A0A7K0DYU6_9NOCA</name>
<feature type="chain" id="PRO_5038496956" description="DUF3558 domain-containing protein" evidence="1">
    <location>
        <begin position="19"/>
        <end position="169"/>
    </location>
</feature>
<feature type="signal peptide" evidence="1">
    <location>
        <begin position="1"/>
        <end position="18"/>
    </location>
</feature>
<evidence type="ECO:0000256" key="1">
    <source>
        <dbReference type="SAM" id="SignalP"/>
    </source>
</evidence>
<dbReference type="RefSeq" id="WP_153347286.1">
    <property type="nucleotide sequence ID" value="NZ_WEGI01000012.1"/>
</dbReference>
<dbReference type="OrthoDB" id="4548946at2"/>
<accession>A0A7K0DYU6</accession>
<dbReference type="AlphaFoldDB" id="A0A7K0DYU6"/>
<evidence type="ECO:0000313" key="3">
    <source>
        <dbReference type="Proteomes" id="UP000431401"/>
    </source>
</evidence>
<evidence type="ECO:0000313" key="2">
    <source>
        <dbReference type="EMBL" id="MQY30034.1"/>
    </source>
</evidence>
<reference evidence="2 3" key="1">
    <citation type="submission" date="2019-10" db="EMBL/GenBank/DDBJ databases">
        <title>Nocardia macrotermitis sp. nov. and Nocardia aurantia sp. nov., isolated from the gut of fungus growing-termite Macrotermes natalensis.</title>
        <authorList>
            <person name="Benndorf R."/>
            <person name="Schwitalla J."/>
            <person name="Martin K."/>
            <person name="De Beer W."/>
            <person name="Kaster A.-K."/>
            <person name="Vollmers J."/>
            <person name="Poulsen M."/>
            <person name="Beemelmanns C."/>
        </authorList>
    </citation>
    <scope>NUCLEOTIDE SEQUENCE [LARGE SCALE GENOMIC DNA]</scope>
    <source>
        <strain evidence="2 3">RB56</strain>
    </source>
</reference>
<dbReference type="InterPro" id="IPR024520">
    <property type="entry name" value="DUF3558"/>
</dbReference>
<dbReference type="Proteomes" id="UP000431401">
    <property type="component" value="Unassembled WGS sequence"/>
</dbReference>
<dbReference type="Pfam" id="PF12079">
    <property type="entry name" value="DUF3558"/>
    <property type="match status" value="1"/>
</dbReference>
<protein>
    <recommendedName>
        <fullName evidence="4">DUF3558 domain-containing protein</fullName>
    </recommendedName>
</protein>
<dbReference type="PROSITE" id="PS51257">
    <property type="entry name" value="PROKAR_LIPOPROTEIN"/>
    <property type="match status" value="1"/>
</dbReference>
<evidence type="ECO:0008006" key="4">
    <source>
        <dbReference type="Google" id="ProtNLM"/>
    </source>
</evidence>
<keyword evidence="1" id="KW-0732">Signal</keyword>
<organism evidence="2 3">
    <name type="scientific">Nocardia aurantia</name>
    <dbReference type="NCBI Taxonomy" id="2585199"/>
    <lineage>
        <taxon>Bacteria</taxon>
        <taxon>Bacillati</taxon>
        <taxon>Actinomycetota</taxon>
        <taxon>Actinomycetes</taxon>
        <taxon>Mycobacteriales</taxon>
        <taxon>Nocardiaceae</taxon>
        <taxon>Nocardia</taxon>
    </lineage>
</organism>
<dbReference type="EMBL" id="WEGI01000012">
    <property type="protein sequence ID" value="MQY30034.1"/>
    <property type="molecule type" value="Genomic_DNA"/>
</dbReference>
<comment type="caution">
    <text evidence="2">The sequence shown here is derived from an EMBL/GenBank/DDBJ whole genome shotgun (WGS) entry which is preliminary data.</text>
</comment>
<gene>
    <name evidence="2" type="ORF">NRB56_56290</name>
</gene>